<dbReference type="Gene3D" id="3.30.70.20">
    <property type="match status" value="1"/>
</dbReference>
<dbReference type="AlphaFoldDB" id="A0A9D1JWT9"/>
<feature type="domain" description="4Fe-4S ferredoxin-type" evidence="9">
    <location>
        <begin position="2"/>
        <end position="31"/>
    </location>
</feature>
<dbReference type="PROSITE" id="PS51379">
    <property type="entry name" value="4FE4S_FER_2"/>
    <property type="match status" value="2"/>
</dbReference>
<dbReference type="InterPro" id="IPR017900">
    <property type="entry name" value="4Fe4S_Fe_S_CS"/>
</dbReference>
<dbReference type="CDD" id="cd02143">
    <property type="entry name" value="nitroreductase_FeS-like"/>
    <property type="match status" value="1"/>
</dbReference>
<dbReference type="Pfam" id="PF00881">
    <property type="entry name" value="Nitroreductase"/>
    <property type="match status" value="1"/>
</dbReference>
<comment type="cofactor">
    <cofactor evidence="1">
        <name>FMN</name>
        <dbReference type="ChEBI" id="CHEBI:58210"/>
    </cofactor>
</comment>
<keyword evidence="3" id="KW-0285">Flavoprotein</keyword>
<keyword evidence="6" id="KW-0560">Oxidoreductase</keyword>
<keyword evidence="7" id="KW-0408">Iron</keyword>
<evidence type="ECO:0000256" key="2">
    <source>
        <dbReference type="ARBA" id="ARBA00007118"/>
    </source>
</evidence>
<proteinExistence type="inferred from homology"/>
<dbReference type="GO" id="GO:0046872">
    <property type="term" value="F:metal ion binding"/>
    <property type="evidence" value="ECO:0007669"/>
    <property type="project" value="UniProtKB-KW"/>
</dbReference>
<dbReference type="GO" id="GO:0016491">
    <property type="term" value="F:oxidoreductase activity"/>
    <property type="evidence" value="ECO:0007669"/>
    <property type="project" value="UniProtKB-KW"/>
</dbReference>
<name>A0A9D1JWT9_9BACT</name>
<dbReference type="InterPro" id="IPR029479">
    <property type="entry name" value="Nitroreductase"/>
</dbReference>
<dbReference type="GO" id="GO:0051536">
    <property type="term" value="F:iron-sulfur cluster binding"/>
    <property type="evidence" value="ECO:0007669"/>
    <property type="project" value="UniProtKB-KW"/>
</dbReference>
<dbReference type="SUPFAM" id="SSF55469">
    <property type="entry name" value="FMN-dependent nitroreductase-like"/>
    <property type="match status" value="1"/>
</dbReference>
<dbReference type="InterPro" id="IPR017896">
    <property type="entry name" value="4Fe4S_Fe-S-bd"/>
</dbReference>
<keyword evidence="4" id="KW-0288">FMN</keyword>
<sequence length="288" mass="32655">MKNIVVDKSKCTHCGLCISDCVSGCISFDGENFPKTDDEKRCISCQHCLAICPTGALSFGDKHPNNSQNVEYSDILGLIKSRKSVRQYKDEEIPQELLDKLKQMLPYVPTGCNNHSLHFSIVETKSAMDEIRKKVNDLLIKTMSYKALSPIMNKFSRYKDAFLKGEDVIFRGAPHMIVVSSPISAPCANIDPIIALSYFELYAQHLGIGTCWCGFAQACLMFFPQVCEMLEIPSGYKPVYAMLFGMPKVKYQRTTQPEPYTVSQIKEIRKTDSCVFCRIKRFFTNFLR</sequence>
<dbReference type="SUPFAM" id="SSF54862">
    <property type="entry name" value="4Fe-4S ferredoxins"/>
    <property type="match status" value="1"/>
</dbReference>
<protein>
    <submittedName>
        <fullName evidence="10">Nitroreductase family protein</fullName>
    </submittedName>
</protein>
<dbReference type="PANTHER" id="PTHR43673">
    <property type="entry name" value="NAD(P)H NITROREDUCTASE YDGI-RELATED"/>
    <property type="match status" value="1"/>
</dbReference>
<evidence type="ECO:0000256" key="4">
    <source>
        <dbReference type="ARBA" id="ARBA00022643"/>
    </source>
</evidence>
<feature type="domain" description="4Fe-4S ferredoxin-type" evidence="9">
    <location>
        <begin position="32"/>
        <end position="62"/>
    </location>
</feature>
<dbReference type="InterPro" id="IPR000415">
    <property type="entry name" value="Nitroreductase-like"/>
</dbReference>
<dbReference type="EMBL" id="DVJQ01000018">
    <property type="protein sequence ID" value="HIS73764.1"/>
    <property type="molecule type" value="Genomic_DNA"/>
</dbReference>
<gene>
    <name evidence="10" type="ORF">IAA86_01935</name>
</gene>
<keyword evidence="5" id="KW-0479">Metal-binding</keyword>
<accession>A0A9D1JWT9</accession>
<evidence type="ECO:0000256" key="8">
    <source>
        <dbReference type="ARBA" id="ARBA00023014"/>
    </source>
</evidence>
<evidence type="ECO:0000256" key="5">
    <source>
        <dbReference type="ARBA" id="ARBA00022723"/>
    </source>
</evidence>
<dbReference type="Pfam" id="PF13237">
    <property type="entry name" value="Fer4_10"/>
    <property type="match status" value="1"/>
</dbReference>
<reference evidence="10" key="2">
    <citation type="journal article" date="2021" name="PeerJ">
        <title>Extensive microbial diversity within the chicken gut microbiome revealed by metagenomics and culture.</title>
        <authorList>
            <person name="Gilroy R."/>
            <person name="Ravi A."/>
            <person name="Getino M."/>
            <person name="Pursley I."/>
            <person name="Horton D.L."/>
            <person name="Alikhan N.F."/>
            <person name="Baker D."/>
            <person name="Gharbi K."/>
            <person name="Hall N."/>
            <person name="Watson M."/>
            <person name="Adriaenssens E.M."/>
            <person name="Foster-Nyarko E."/>
            <person name="Jarju S."/>
            <person name="Secka A."/>
            <person name="Antonio M."/>
            <person name="Oren A."/>
            <person name="Chaudhuri R.R."/>
            <person name="La Ragione R."/>
            <person name="Hildebrand F."/>
            <person name="Pallen M.J."/>
        </authorList>
    </citation>
    <scope>NUCLEOTIDE SEQUENCE</scope>
    <source>
        <strain evidence="10">CHK152-2871</strain>
    </source>
</reference>
<dbReference type="PROSITE" id="PS00198">
    <property type="entry name" value="4FE4S_FER_1"/>
    <property type="match status" value="1"/>
</dbReference>
<evidence type="ECO:0000256" key="6">
    <source>
        <dbReference type="ARBA" id="ARBA00023002"/>
    </source>
</evidence>
<dbReference type="Proteomes" id="UP000886865">
    <property type="component" value="Unassembled WGS sequence"/>
</dbReference>
<evidence type="ECO:0000256" key="1">
    <source>
        <dbReference type="ARBA" id="ARBA00001917"/>
    </source>
</evidence>
<evidence type="ECO:0000256" key="7">
    <source>
        <dbReference type="ARBA" id="ARBA00023004"/>
    </source>
</evidence>
<dbReference type="Gene3D" id="3.40.109.10">
    <property type="entry name" value="NADH Oxidase"/>
    <property type="match status" value="1"/>
</dbReference>
<dbReference type="PANTHER" id="PTHR43673:SF2">
    <property type="entry name" value="NITROREDUCTASE"/>
    <property type="match status" value="1"/>
</dbReference>
<comment type="similarity">
    <text evidence="2">Belongs to the nitroreductase family.</text>
</comment>
<comment type="caution">
    <text evidence="10">The sequence shown here is derived from an EMBL/GenBank/DDBJ whole genome shotgun (WGS) entry which is preliminary data.</text>
</comment>
<evidence type="ECO:0000256" key="3">
    <source>
        <dbReference type="ARBA" id="ARBA00022630"/>
    </source>
</evidence>
<evidence type="ECO:0000313" key="11">
    <source>
        <dbReference type="Proteomes" id="UP000886865"/>
    </source>
</evidence>
<evidence type="ECO:0000259" key="9">
    <source>
        <dbReference type="PROSITE" id="PS51379"/>
    </source>
</evidence>
<evidence type="ECO:0000313" key="10">
    <source>
        <dbReference type="EMBL" id="HIS73764.1"/>
    </source>
</evidence>
<organism evidence="10 11">
    <name type="scientific">Candidatus Galligastranaerophilus intestinavium</name>
    <dbReference type="NCBI Taxonomy" id="2840836"/>
    <lineage>
        <taxon>Bacteria</taxon>
        <taxon>Candidatus Galligastranaerophilus</taxon>
    </lineage>
</organism>
<keyword evidence="8" id="KW-0411">Iron-sulfur</keyword>
<reference evidence="10" key="1">
    <citation type="submission" date="2020-10" db="EMBL/GenBank/DDBJ databases">
        <authorList>
            <person name="Gilroy R."/>
        </authorList>
    </citation>
    <scope>NUCLEOTIDE SEQUENCE</scope>
    <source>
        <strain evidence="10">CHK152-2871</strain>
    </source>
</reference>